<dbReference type="Proteomes" id="UP000249008">
    <property type="component" value="Chromosome 1"/>
</dbReference>
<dbReference type="GO" id="GO:0005886">
    <property type="term" value="C:plasma membrane"/>
    <property type="evidence" value="ECO:0007669"/>
    <property type="project" value="TreeGrafter"/>
</dbReference>
<gene>
    <name evidence="9" type="primary">arnC</name>
    <name evidence="9" type="ORF">NCTC12112_00848</name>
</gene>
<keyword evidence="5" id="KW-0448">Lipopolysaccharide biosynthesis</keyword>
<evidence type="ECO:0000256" key="7">
    <source>
        <dbReference type="ARBA" id="ARBA00023136"/>
    </source>
</evidence>
<evidence type="ECO:0000256" key="4">
    <source>
        <dbReference type="ARBA" id="ARBA00022692"/>
    </source>
</evidence>
<evidence type="ECO:0000259" key="8">
    <source>
        <dbReference type="Pfam" id="PF00535"/>
    </source>
</evidence>
<evidence type="ECO:0000256" key="6">
    <source>
        <dbReference type="ARBA" id="ARBA00022989"/>
    </source>
</evidence>
<sequence length="236" mass="27249">MERVSVIAPVYNEKENIKRFIEKVERALKKRFDSYEIILIDDGSTDGSKEILDKEAERNGHVKVYHFTKNNGQTAALAAGFKVCTGEFVVTMDSDLQTDPEDIYVLFAYINEYDMVNGRRTTREDGIKKKISSLIGNGVRNLITGDDIRDTGCPLKLFKKEVVDSFYLYEGMHRFLPTLSKINGFKVIEVPVRHYDREYGQSKYGVFNRLFKGLKDAFAVRWMKKRKLSYVIEKGE</sequence>
<dbReference type="GeneID" id="78455430"/>
<keyword evidence="2 9" id="KW-0328">Glycosyltransferase</keyword>
<proteinExistence type="predicted"/>
<evidence type="ECO:0000313" key="9">
    <source>
        <dbReference type="EMBL" id="SQJ00561.1"/>
    </source>
</evidence>
<keyword evidence="6" id="KW-1133">Transmembrane helix</keyword>
<dbReference type="InterPro" id="IPR001173">
    <property type="entry name" value="Glyco_trans_2-like"/>
</dbReference>
<dbReference type="EC" id="2.4.2.53" evidence="9"/>
<keyword evidence="4" id="KW-0812">Transmembrane</keyword>
<keyword evidence="3 9" id="KW-0808">Transferase</keyword>
<feature type="domain" description="Glycosyltransferase 2-like" evidence="8">
    <location>
        <begin position="5"/>
        <end position="163"/>
    </location>
</feature>
<reference evidence="9 10" key="1">
    <citation type="submission" date="2018-06" db="EMBL/GenBank/DDBJ databases">
        <authorList>
            <consortium name="Pathogen Informatics"/>
            <person name="Doyle S."/>
        </authorList>
    </citation>
    <scope>NUCLEOTIDE SEQUENCE [LARGE SCALE GENOMIC DNA]</scope>
    <source>
        <strain evidence="9 10">NCTC12112</strain>
    </source>
</reference>
<organism evidence="9 10">
    <name type="scientific">Fusobacterium ulcerans</name>
    <dbReference type="NCBI Taxonomy" id="861"/>
    <lineage>
        <taxon>Bacteria</taxon>
        <taxon>Fusobacteriati</taxon>
        <taxon>Fusobacteriota</taxon>
        <taxon>Fusobacteriia</taxon>
        <taxon>Fusobacteriales</taxon>
        <taxon>Fusobacteriaceae</taxon>
        <taxon>Fusobacterium</taxon>
    </lineage>
</organism>
<name>A0AAX2J816_9FUSO</name>
<evidence type="ECO:0000256" key="1">
    <source>
        <dbReference type="ARBA" id="ARBA00022475"/>
    </source>
</evidence>
<dbReference type="PANTHER" id="PTHR48090:SF3">
    <property type="entry name" value="UNDECAPRENYL-PHOSPHATE 4-DEOXY-4-FORMAMIDO-L-ARABINOSE TRANSFERASE"/>
    <property type="match status" value="1"/>
</dbReference>
<dbReference type="RefSeq" id="WP_005976474.1">
    <property type="nucleotide sequence ID" value="NZ_CABKNW010000001.1"/>
</dbReference>
<dbReference type="InterPro" id="IPR050256">
    <property type="entry name" value="Glycosyltransferase_2"/>
</dbReference>
<dbReference type="CDD" id="cd04187">
    <property type="entry name" value="DPM1_like_bac"/>
    <property type="match status" value="1"/>
</dbReference>
<dbReference type="SUPFAM" id="SSF53448">
    <property type="entry name" value="Nucleotide-diphospho-sugar transferases"/>
    <property type="match status" value="1"/>
</dbReference>
<dbReference type="EMBL" id="LS483487">
    <property type="protein sequence ID" value="SQJ00561.1"/>
    <property type="molecule type" value="Genomic_DNA"/>
</dbReference>
<dbReference type="AlphaFoldDB" id="A0AAX2J816"/>
<dbReference type="GO" id="GO:0009103">
    <property type="term" value="P:lipopolysaccharide biosynthetic process"/>
    <property type="evidence" value="ECO:0007669"/>
    <property type="project" value="UniProtKB-KW"/>
</dbReference>
<keyword evidence="7" id="KW-0472">Membrane</keyword>
<evidence type="ECO:0000256" key="5">
    <source>
        <dbReference type="ARBA" id="ARBA00022985"/>
    </source>
</evidence>
<dbReference type="KEGG" id="ful:C4N20_11455"/>
<evidence type="ECO:0000256" key="3">
    <source>
        <dbReference type="ARBA" id="ARBA00022679"/>
    </source>
</evidence>
<dbReference type="InterPro" id="IPR029044">
    <property type="entry name" value="Nucleotide-diphossugar_trans"/>
</dbReference>
<protein>
    <submittedName>
        <fullName evidence="9">Undecaprenyl-phosphate 4-deoxy-4-formamido-L-arabinose transferase</fullName>
        <ecNumber evidence="9">2.4.2.53</ecNumber>
    </submittedName>
</protein>
<accession>A0AAX2J816</accession>
<evidence type="ECO:0000313" key="10">
    <source>
        <dbReference type="Proteomes" id="UP000249008"/>
    </source>
</evidence>
<dbReference type="Pfam" id="PF00535">
    <property type="entry name" value="Glycos_transf_2"/>
    <property type="match status" value="1"/>
</dbReference>
<dbReference type="Gene3D" id="3.90.550.10">
    <property type="entry name" value="Spore Coat Polysaccharide Biosynthesis Protein SpsA, Chain A"/>
    <property type="match status" value="1"/>
</dbReference>
<keyword evidence="1" id="KW-1003">Cell membrane</keyword>
<dbReference type="PANTHER" id="PTHR48090">
    <property type="entry name" value="UNDECAPRENYL-PHOSPHATE 4-DEOXY-4-FORMAMIDO-L-ARABINOSE TRANSFERASE-RELATED"/>
    <property type="match status" value="1"/>
</dbReference>
<evidence type="ECO:0000256" key="2">
    <source>
        <dbReference type="ARBA" id="ARBA00022676"/>
    </source>
</evidence>
<dbReference type="GO" id="GO:0099621">
    <property type="term" value="F:undecaprenyl-phosphate 4-deoxy-4-formamido-L-arabinose transferase activity"/>
    <property type="evidence" value="ECO:0007669"/>
    <property type="project" value="UniProtKB-EC"/>
</dbReference>